<dbReference type="AlphaFoldDB" id="A0A081BWB9"/>
<feature type="region of interest" description="Disordered" evidence="1">
    <location>
        <begin position="1"/>
        <end position="20"/>
    </location>
</feature>
<reference evidence="2" key="1">
    <citation type="journal article" date="2015" name="PeerJ">
        <title>First genomic representation of candidate bacterial phylum KSB3 points to enhanced environmental sensing as a trigger of wastewater bulking.</title>
        <authorList>
            <person name="Sekiguchi Y."/>
            <person name="Ohashi A."/>
            <person name="Parks D.H."/>
            <person name="Yamauchi T."/>
            <person name="Tyson G.W."/>
            <person name="Hugenholtz P."/>
        </authorList>
    </citation>
    <scope>NUCLEOTIDE SEQUENCE [LARGE SCALE GENOMIC DNA]</scope>
</reference>
<evidence type="ECO:0000313" key="2">
    <source>
        <dbReference type="EMBL" id="GAK56624.1"/>
    </source>
</evidence>
<protein>
    <submittedName>
        <fullName evidence="2">Uncharacterized protein</fullName>
    </submittedName>
</protein>
<dbReference type="EMBL" id="DF820465">
    <property type="protein sequence ID" value="GAK56624.1"/>
    <property type="molecule type" value="Genomic_DNA"/>
</dbReference>
<keyword evidence="3" id="KW-1185">Reference proteome</keyword>
<name>A0A081BWB9_VECG1</name>
<evidence type="ECO:0000313" key="3">
    <source>
        <dbReference type="Proteomes" id="UP000030661"/>
    </source>
</evidence>
<accession>A0A081BWB9</accession>
<dbReference type="Proteomes" id="UP000030661">
    <property type="component" value="Unassembled WGS sequence"/>
</dbReference>
<evidence type="ECO:0000256" key="1">
    <source>
        <dbReference type="SAM" id="MobiDB-lite"/>
    </source>
</evidence>
<sequence>MIAISGSKRKEHAEILTGNEKLQTGDRAQALTLFNQANTTLDELGLKRLANEANHLIKTWGQQ</sequence>
<gene>
    <name evidence="2" type="ORF">U27_03587</name>
</gene>
<proteinExistence type="predicted"/>
<dbReference type="HOGENOM" id="CLU_2876699_0_0_0"/>
<organism evidence="2">
    <name type="scientific">Vecturithrix granuli</name>
    <dbReference type="NCBI Taxonomy" id="1499967"/>
    <lineage>
        <taxon>Bacteria</taxon>
        <taxon>Candidatus Moduliflexota</taxon>
        <taxon>Candidatus Vecturitrichia</taxon>
        <taxon>Candidatus Vecturitrichales</taxon>
        <taxon>Candidatus Vecturitrichaceae</taxon>
        <taxon>Candidatus Vecturithrix</taxon>
    </lineage>
</organism>